<keyword evidence="5" id="KW-0812">Transmembrane</keyword>
<evidence type="ECO:0000313" key="11">
    <source>
        <dbReference type="Proteomes" id="UP000031535"/>
    </source>
</evidence>
<accession>A0A0C2ILF1</accession>
<evidence type="ECO:0000259" key="9">
    <source>
        <dbReference type="Pfam" id="PF11356"/>
    </source>
</evidence>
<dbReference type="Gene3D" id="2.30.30.830">
    <property type="match status" value="1"/>
</dbReference>
<evidence type="ECO:0000256" key="2">
    <source>
        <dbReference type="ARBA" id="ARBA00022448"/>
    </source>
</evidence>
<dbReference type="InterPro" id="IPR024961">
    <property type="entry name" value="T2SS_GspC_N"/>
</dbReference>
<comment type="subcellular location">
    <subcellularLocation>
        <location evidence="1">Cell inner membrane</location>
    </subcellularLocation>
</comment>
<comment type="caution">
    <text evidence="10">The sequence shown here is derived from an EMBL/GenBank/DDBJ whole genome shotgun (WGS) entry which is preliminary data.</text>
</comment>
<evidence type="ECO:0000256" key="1">
    <source>
        <dbReference type="ARBA" id="ARBA00004533"/>
    </source>
</evidence>
<evidence type="ECO:0000256" key="6">
    <source>
        <dbReference type="ARBA" id="ARBA00022927"/>
    </source>
</evidence>
<dbReference type="GO" id="GO:0015031">
    <property type="term" value="P:protein transport"/>
    <property type="evidence" value="ECO:0007669"/>
    <property type="project" value="UniProtKB-KW"/>
</dbReference>
<proteinExistence type="predicted"/>
<evidence type="ECO:0000256" key="4">
    <source>
        <dbReference type="ARBA" id="ARBA00022519"/>
    </source>
</evidence>
<evidence type="ECO:0000313" key="10">
    <source>
        <dbReference type="EMBL" id="KIH85737.1"/>
    </source>
</evidence>
<dbReference type="GO" id="GO:0005886">
    <property type="term" value="C:plasma membrane"/>
    <property type="evidence" value="ECO:0007669"/>
    <property type="project" value="UniProtKB-SubCell"/>
</dbReference>
<evidence type="ECO:0000256" key="8">
    <source>
        <dbReference type="ARBA" id="ARBA00023136"/>
    </source>
</evidence>
<keyword evidence="11" id="KW-1185">Reference proteome</keyword>
<name>A0A0C2ILF1_9PSED</name>
<keyword evidence="7" id="KW-1133">Transmembrane helix</keyword>
<reference evidence="10 11" key="1">
    <citation type="submission" date="2015-01" db="EMBL/GenBank/DDBJ databases">
        <title>Complete genome of Pseudomonas batumici UCM B-321 producer of the batumin antibiotic with strong antistaphilococcal and potential anticancer activity.</title>
        <authorList>
            <person name="Klochko V.V."/>
            <person name="Zelena L.B."/>
            <person name="Elena K.A."/>
            <person name="Reva O.N."/>
        </authorList>
    </citation>
    <scope>NUCLEOTIDE SEQUENCE [LARGE SCALE GENOMIC DNA]</scope>
    <source>
        <strain evidence="10 11">UCM B-321</strain>
    </source>
</reference>
<keyword evidence="6" id="KW-0653">Protein transport</keyword>
<keyword evidence="8" id="KW-0472">Membrane</keyword>
<dbReference type="EMBL" id="JXDG01000004">
    <property type="protein sequence ID" value="KIH85737.1"/>
    <property type="molecule type" value="Genomic_DNA"/>
</dbReference>
<evidence type="ECO:0000256" key="5">
    <source>
        <dbReference type="ARBA" id="ARBA00022692"/>
    </source>
</evidence>
<dbReference type="Pfam" id="PF11356">
    <property type="entry name" value="T2SSC"/>
    <property type="match status" value="1"/>
</dbReference>
<keyword evidence="3" id="KW-1003">Cell membrane</keyword>
<dbReference type="STRING" id="226910.UCMB321_0556"/>
<protein>
    <recommendedName>
        <fullName evidence="9">Type II secretion system protein GspC N-terminal domain-containing protein</fullName>
    </recommendedName>
</protein>
<keyword evidence="4" id="KW-0997">Cell inner membrane</keyword>
<evidence type="ECO:0000256" key="3">
    <source>
        <dbReference type="ARBA" id="ARBA00022475"/>
    </source>
</evidence>
<organism evidence="10 11">
    <name type="scientific">Pseudomonas batumici</name>
    <dbReference type="NCBI Taxonomy" id="226910"/>
    <lineage>
        <taxon>Bacteria</taxon>
        <taxon>Pseudomonadati</taxon>
        <taxon>Pseudomonadota</taxon>
        <taxon>Gammaproteobacteria</taxon>
        <taxon>Pseudomonadales</taxon>
        <taxon>Pseudomonadaceae</taxon>
        <taxon>Pseudomonas</taxon>
    </lineage>
</organism>
<evidence type="ECO:0000256" key="7">
    <source>
        <dbReference type="ARBA" id="ARBA00022989"/>
    </source>
</evidence>
<dbReference type="AlphaFoldDB" id="A0A0C2ILF1"/>
<sequence>MGILGLALCALPLGYAALSLWGERGFRQALPTLPTVQANSRSAPAERAPLNHAAVATVMGLVAQGALARSAEPLKLQASFVSSVGDSRALLAGADGQRIYRVGESLPGGSVLRRIEIGRVLLWRNGREELLALEPPGRTTLQAIKGSAPGAVAPASSLYLRPTATKRQSE</sequence>
<feature type="domain" description="Type II secretion system protein GspC N-terminal" evidence="9">
    <location>
        <begin position="72"/>
        <end position="133"/>
    </location>
</feature>
<keyword evidence="2" id="KW-0813">Transport</keyword>
<dbReference type="Proteomes" id="UP000031535">
    <property type="component" value="Unassembled WGS sequence"/>
</dbReference>
<dbReference type="PATRIC" id="fig|226910.6.peg.554"/>
<gene>
    <name evidence="10" type="ORF">UCMB321_0556</name>
</gene>